<dbReference type="RefSeq" id="WP_075821386.1">
    <property type="nucleotide sequence ID" value="NZ_CP025189.1"/>
</dbReference>
<name>A0A4Y1N0S6_9PROT</name>
<sequence>MPDTGILTGLFSGTARQRKSNSGEPAFQRGYPARPPFPGEGRAGAGALPSLASGEPLPLAPRRWRARDILAVLLIALVSLAIADSFGQMDLLR</sequence>
<feature type="transmembrane region" description="Helical" evidence="2">
    <location>
        <begin position="69"/>
        <end position="87"/>
    </location>
</feature>
<proteinExistence type="predicted"/>
<accession>A0A4Y1N0S6</accession>
<keyword evidence="2" id="KW-0812">Transmembrane</keyword>
<dbReference type="EMBL" id="CP025189">
    <property type="protein sequence ID" value="AWV23479.1"/>
    <property type="molecule type" value="Genomic_DNA"/>
</dbReference>
<organism evidence="3">
    <name type="scientific">Roseomonas mucosa</name>
    <dbReference type="NCBI Taxonomy" id="207340"/>
    <lineage>
        <taxon>Bacteria</taxon>
        <taxon>Pseudomonadati</taxon>
        <taxon>Pseudomonadota</taxon>
        <taxon>Alphaproteobacteria</taxon>
        <taxon>Acetobacterales</taxon>
        <taxon>Roseomonadaceae</taxon>
        <taxon>Roseomonas</taxon>
    </lineage>
</organism>
<reference evidence="3" key="1">
    <citation type="submission" date="2017-12" db="EMBL/GenBank/DDBJ databases">
        <authorList>
            <person name="Martens C."/>
            <person name="Dahlstrom E."/>
            <person name="Barbian K."/>
            <person name="Sykora L."/>
            <person name="Ricklefs S."/>
            <person name="Bruno D."/>
            <person name="Anzick I."/>
            <person name="Myles I."/>
            <person name="Datta S.K."/>
        </authorList>
    </citation>
    <scope>NUCLEOTIDE SEQUENCE</scope>
    <source>
        <strain evidence="3">AD2</strain>
    </source>
</reference>
<dbReference type="AlphaFoldDB" id="A0A4Y1N0S6"/>
<evidence type="ECO:0000313" key="3">
    <source>
        <dbReference type="EMBL" id="AWV23479.1"/>
    </source>
</evidence>
<protein>
    <submittedName>
        <fullName evidence="3">Uncharacterized protein</fullName>
    </submittedName>
</protein>
<gene>
    <name evidence="3" type="ORF">RADP37_05336</name>
</gene>
<feature type="region of interest" description="Disordered" evidence="1">
    <location>
        <begin position="1"/>
        <end position="55"/>
    </location>
</feature>
<keyword evidence="2" id="KW-1133">Transmembrane helix</keyword>
<evidence type="ECO:0000256" key="2">
    <source>
        <dbReference type="SAM" id="Phobius"/>
    </source>
</evidence>
<evidence type="ECO:0000256" key="1">
    <source>
        <dbReference type="SAM" id="MobiDB-lite"/>
    </source>
</evidence>
<feature type="compositionally biased region" description="Low complexity" evidence="1">
    <location>
        <begin position="45"/>
        <end position="55"/>
    </location>
</feature>
<keyword evidence="2" id="KW-0472">Membrane</keyword>